<evidence type="ECO:0000256" key="1">
    <source>
        <dbReference type="SAM" id="SignalP"/>
    </source>
</evidence>
<dbReference type="VEuPathDB" id="VectorBase:BGLAX_037984"/>
<keyword evidence="1" id="KW-0732">Signal</keyword>
<dbReference type="Proteomes" id="UP000076420">
    <property type="component" value="Unassembled WGS sequence"/>
</dbReference>
<organism evidence="2 3">
    <name type="scientific">Biomphalaria glabrata</name>
    <name type="common">Bloodfluke planorb</name>
    <name type="synonym">Freshwater snail</name>
    <dbReference type="NCBI Taxonomy" id="6526"/>
    <lineage>
        <taxon>Eukaryota</taxon>
        <taxon>Metazoa</taxon>
        <taxon>Spiralia</taxon>
        <taxon>Lophotrochozoa</taxon>
        <taxon>Mollusca</taxon>
        <taxon>Gastropoda</taxon>
        <taxon>Heterobranchia</taxon>
        <taxon>Euthyneura</taxon>
        <taxon>Panpulmonata</taxon>
        <taxon>Hygrophila</taxon>
        <taxon>Lymnaeoidea</taxon>
        <taxon>Planorbidae</taxon>
        <taxon>Biomphalaria</taxon>
    </lineage>
</organism>
<sequence length="227" mass="25338">MATLLLRLVLYACLVPLITSELVIDVEPNVIYEEITPKLVINCSITNNEVTNIKVIKSLSILTYNTIMKKFNVLSAMDATTFSLQQLAEVKDAQIKTGNLFLALVINNPTRSDALVYKCEAFGDNSLVKNITIASKREVSDATNITGYIDEIKRLKKIETKLTNIETTQDCSLRSNEEDALDNNRIQLTFRASSEVIKELIQPLSLKCSIQSPKELMMIANLCAISF</sequence>
<dbReference type="EnsemblMetazoa" id="BGLB016445-RA">
    <property type="protein sequence ID" value="BGLB016445-PA"/>
    <property type="gene ID" value="BGLB016445"/>
</dbReference>
<name>A0A2C9K866_BIOGL</name>
<protein>
    <submittedName>
        <fullName evidence="2">Uncharacterized protein</fullName>
    </submittedName>
</protein>
<reference evidence="2" key="1">
    <citation type="submission" date="2020-05" db="UniProtKB">
        <authorList>
            <consortium name="EnsemblMetazoa"/>
        </authorList>
    </citation>
    <scope>IDENTIFICATION</scope>
    <source>
        <strain evidence="2">BB02</strain>
    </source>
</reference>
<evidence type="ECO:0000313" key="3">
    <source>
        <dbReference type="Proteomes" id="UP000076420"/>
    </source>
</evidence>
<accession>A0A2C9K866</accession>
<proteinExistence type="predicted"/>
<feature type="chain" id="PRO_5013130030" evidence="1">
    <location>
        <begin position="21"/>
        <end position="227"/>
    </location>
</feature>
<dbReference type="KEGG" id="bgt:106075156"/>
<feature type="signal peptide" evidence="1">
    <location>
        <begin position="1"/>
        <end position="20"/>
    </location>
</feature>
<gene>
    <name evidence="2" type="primary">106075156</name>
</gene>
<dbReference type="AlphaFoldDB" id="A0A2C9K866"/>
<dbReference type="VEuPathDB" id="VectorBase:BGLB016445"/>
<evidence type="ECO:0000313" key="2">
    <source>
        <dbReference type="EnsemblMetazoa" id="BGLB016445-PA"/>
    </source>
</evidence>